<protein>
    <recommendedName>
        <fullName evidence="8">Iron-related transcription factor 3 bHLH domain-containing protein</fullName>
    </recommendedName>
</protein>
<dbReference type="GO" id="GO:0003677">
    <property type="term" value="F:DNA binding"/>
    <property type="evidence" value="ECO:0007669"/>
    <property type="project" value="UniProtKB-KW"/>
</dbReference>
<feature type="coiled-coil region" evidence="6">
    <location>
        <begin position="74"/>
        <end position="108"/>
    </location>
</feature>
<dbReference type="InterPro" id="IPR036638">
    <property type="entry name" value="HLH_DNA-bd_sf"/>
</dbReference>
<dbReference type="PhylomeDB" id="A0A068U2R0"/>
<dbReference type="InParanoid" id="A0A068U2R0"/>
<evidence type="ECO:0000313" key="9">
    <source>
        <dbReference type="EMBL" id="CDP01898.1"/>
    </source>
</evidence>
<dbReference type="GO" id="GO:0005634">
    <property type="term" value="C:nucleus"/>
    <property type="evidence" value="ECO:0007669"/>
    <property type="project" value="UniProtKB-SubCell"/>
</dbReference>
<dbReference type="STRING" id="49390.A0A068U2R0"/>
<dbReference type="EMBL" id="HG739091">
    <property type="protein sequence ID" value="CDP01898.1"/>
    <property type="molecule type" value="Genomic_DNA"/>
</dbReference>
<evidence type="ECO:0000256" key="1">
    <source>
        <dbReference type="ARBA" id="ARBA00004123"/>
    </source>
</evidence>
<feature type="region of interest" description="Disordered" evidence="7">
    <location>
        <begin position="214"/>
        <end position="265"/>
    </location>
</feature>
<keyword evidence="2" id="KW-0805">Transcription regulation</keyword>
<name>A0A068U2R0_COFCA</name>
<dbReference type="SUPFAM" id="SSF47459">
    <property type="entry name" value="HLH, helix-loop-helix DNA-binding domain"/>
    <property type="match status" value="1"/>
</dbReference>
<evidence type="ECO:0000256" key="5">
    <source>
        <dbReference type="ARBA" id="ARBA00023242"/>
    </source>
</evidence>
<feature type="compositionally biased region" description="Basic and acidic residues" evidence="7">
    <location>
        <begin position="254"/>
        <end position="265"/>
    </location>
</feature>
<evidence type="ECO:0000313" key="10">
    <source>
        <dbReference type="Proteomes" id="UP000295252"/>
    </source>
</evidence>
<evidence type="ECO:0000256" key="3">
    <source>
        <dbReference type="ARBA" id="ARBA00023125"/>
    </source>
</evidence>
<reference evidence="10" key="1">
    <citation type="journal article" date="2014" name="Science">
        <title>The coffee genome provides insight into the convergent evolution of caffeine biosynthesis.</title>
        <authorList>
            <person name="Denoeud F."/>
            <person name="Carretero-Paulet L."/>
            <person name="Dereeper A."/>
            <person name="Droc G."/>
            <person name="Guyot R."/>
            <person name="Pietrella M."/>
            <person name="Zheng C."/>
            <person name="Alberti A."/>
            <person name="Anthony F."/>
            <person name="Aprea G."/>
            <person name="Aury J.M."/>
            <person name="Bento P."/>
            <person name="Bernard M."/>
            <person name="Bocs S."/>
            <person name="Campa C."/>
            <person name="Cenci A."/>
            <person name="Combes M.C."/>
            <person name="Crouzillat D."/>
            <person name="Da Silva C."/>
            <person name="Daddiego L."/>
            <person name="De Bellis F."/>
            <person name="Dussert S."/>
            <person name="Garsmeur O."/>
            <person name="Gayraud T."/>
            <person name="Guignon V."/>
            <person name="Jahn K."/>
            <person name="Jamilloux V."/>
            <person name="Joet T."/>
            <person name="Labadie K."/>
            <person name="Lan T."/>
            <person name="Leclercq J."/>
            <person name="Lepelley M."/>
            <person name="Leroy T."/>
            <person name="Li L.T."/>
            <person name="Librado P."/>
            <person name="Lopez L."/>
            <person name="Munoz A."/>
            <person name="Noel B."/>
            <person name="Pallavicini A."/>
            <person name="Perrotta G."/>
            <person name="Poncet V."/>
            <person name="Pot D."/>
            <person name="Priyono X."/>
            <person name="Rigoreau M."/>
            <person name="Rouard M."/>
            <person name="Rozas J."/>
            <person name="Tranchant-Dubreuil C."/>
            <person name="VanBuren R."/>
            <person name="Zhang Q."/>
            <person name="Andrade A.C."/>
            <person name="Argout X."/>
            <person name="Bertrand B."/>
            <person name="de Kochko A."/>
            <person name="Graziosi G."/>
            <person name="Henry R.J."/>
            <person name="Jayarama X."/>
            <person name="Ming R."/>
            <person name="Nagai C."/>
            <person name="Rounsley S."/>
            <person name="Sankoff D."/>
            <person name="Giuliano G."/>
            <person name="Albert V.A."/>
            <person name="Wincker P."/>
            <person name="Lashermes P."/>
        </authorList>
    </citation>
    <scope>NUCLEOTIDE SEQUENCE [LARGE SCALE GENOMIC DNA]</scope>
    <source>
        <strain evidence="10">cv. DH200-94</strain>
    </source>
</reference>
<accession>A0A068U2R0</accession>
<dbReference type="PANTHER" id="PTHR47001:SF1">
    <property type="entry name" value="TRANSCRIPTION FACTOR BHLH11"/>
    <property type="match status" value="1"/>
</dbReference>
<dbReference type="GO" id="GO:0006879">
    <property type="term" value="P:intracellular iron ion homeostasis"/>
    <property type="evidence" value="ECO:0007669"/>
    <property type="project" value="InterPro"/>
</dbReference>
<keyword evidence="5" id="KW-0539">Nucleus</keyword>
<proteinExistence type="predicted"/>
<keyword evidence="3" id="KW-0238">DNA-binding</keyword>
<feature type="region of interest" description="Disordered" evidence="7">
    <location>
        <begin position="1"/>
        <end position="35"/>
    </location>
</feature>
<keyword evidence="4" id="KW-0804">Transcription</keyword>
<evidence type="ECO:0000256" key="7">
    <source>
        <dbReference type="SAM" id="MobiDB-lite"/>
    </source>
</evidence>
<dbReference type="PANTHER" id="PTHR47001">
    <property type="entry name" value="TRANSCRIPTION FACTOR BHLH121"/>
    <property type="match status" value="1"/>
</dbReference>
<dbReference type="Gramene" id="CDP01898">
    <property type="protein sequence ID" value="CDP01898"/>
    <property type="gene ID" value="GSCOC_T00037077001"/>
</dbReference>
<evidence type="ECO:0000256" key="6">
    <source>
        <dbReference type="SAM" id="Coils"/>
    </source>
</evidence>
<sequence>MVDCQSDISDSRQEDDLDSNGAVVAKTRHQAHGKKLRRNELNEHFQELGNILDTDSVRLKNDEATIVISPIQALKDLASEVSRLQSEQAAIRQDIKKLAKENKELREKTSLQFDVGAFEVQRQQRHRSMFPRSAIDPSAVMACAFSYPVAQSVSSGPYPRHTPSLHPKPFLANQSAVPSDPGVMMILRSAAATPHINKPSSRNASTPCIFGKEIARNGSSGQDRSGNGEKSGDIPDMVTDLELAIPGSTAQKPLPRDKGKRPLRD</sequence>
<dbReference type="GO" id="GO:0046983">
    <property type="term" value="F:protein dimerization activity"/>
    <property type="evidence" value="ECO:0007669"/>
    <property type="project" value="InterPro"/>
</dbReference>
<organism evidence="9 10">
    <name type="scientific">Coffea canephora</name>
    <name type="common">Robusta coffee</name>
    <dbReference type="NCBI Taxonomy" id="49390"/>
    <lineage>
        <taxon>Eukaryota</taxon>
        <taxon>Viridiplantae</taxon>
        <taxon>Streptophyta</taxon>
        <taxon>Embryophyta</taxon>
        <taxon>Tracheophyta</taxon>
        <taxon>Spermatophyta</taxon>
        <taxon>Magnoliopsida</taxon>
        <taxon>eudicotyledons</taxon>
        <taxon>Gunneridae</taxon>
        <taxon>Pentapetalae</taxon>
        <taxon>asterids</taxon>
        <taxon>lamiids</taxon>
        <taxon>Gentianales</taxon>
        <taxon>Rubiaceae</taxon>
        <taxon>Ixoroideae</taxon>
        <taxon>Gardenieae complex</taxon>
        <taxon>Bertiereae - Coffeeae clade</taxon>
        <taxon>Coffeeae</taxon>
        <taxon>Coffea</taxon>
    </lineage>
</organism>
<keyword evidence="6" id="KW-0175">Coiled coil</keyword>
<dbReference type="Pfam" id="PF23177">
    <property type="entry name" value="bHLH_IRO3"/>
    <property type="match status" value="1"/>
</dbReference>
<dbReference type="GO" id="GO:0003700">
    <property type="term" value="F:DNA-binding transcription factor activity"/>
    <property type="evidence" value="ECO:0007669"/>
    <property type="project" value="InterPro"/>
</dbReference>
<feature type="compositionally biased region" description="Basic residues" evidence="7">
    <location>
        <begin position="26"/>
        <end position="35"/>
    </location>
</feature>
<dbReference type="Proteomes" id="UP000295252">
    <property type="component" value="Chromosome IX"/>
</dbReference>
<comment type="subcellular location">
    <subcellularLocation>
        <location evidence="1">Nucleus</location>
    </subcellularLocation>
</comment>
<gene>
    <name evidence="9" type="ORF">GSCOC_T00037077001</name>
</gene>
<dbReference type="InterPro" id="IPR057075">
    <property type="entry name" value="bHLH_IRO3"/>
</dbReference>
<feature type="domain" description="Iron-related transcription factor 3 bHLH" evidence="8">
    <location>
        <begin position="24"/>
        <end position="94"/>
    </location>
</feature>
<dbReference type="AlphaFoldDB" id="A0A068U2R0"/>
<keyword evidence="10" id="KW-1185">Reference proteome</keyword>
<evidence type="ECO:0000256" key="4">
    <source>
        <dbReference type="ARBA" id="ARBA00023163"/>
    </source>
</evidence>
<dbReference type="InterPro" id="IPR044579">
    <property type="entry name" value="bHLH11/121"/>
</dbReference>
<evidence type="ECO:0000259" key="8">
    <source>
        <dbReference type="Pfam" id="PF23177"/>
    </source>
</evidence>
<evidence type="ECO:0000256" key="2">
    <source>
        <dbReference type="ARBA" id="ARBA00023015"/>
    </source>
</evidence>
<dbReference type="Gene3D" id="4.10.280.10">
    <property type="entry name" value="Helix-loop-helix DNA-binding domain"/>
    <property type="match status" value="1"/>
</dbReference>